<dbReference type="AlphaFoldDB" id="A0A9D1UFQ8"/>
<organism evidence="2 3">
    <name type="scientific">Candidatus Dorea gallistercoris</name>
    <dbReference type="NCBI Taxonomy" id="2838542"/>
    <lineage>
        <taxon>Bacteria</taxon>
        <taxon>Bacillati</taxon>
        <taxon>Bacillota</taxon>
        <taxon>Clostridia</taxon>
        <taxon>Lachnospirales</taxon>
        <taxon>Lachnospiraceae</taxon>
        <taxon>Dorea</taxon>
    </lineage>
</organism>
<feature type="transmembrane region" description="Helical" evidence="1">
    <location>
        <begin position="99"/>
        <end position="116"/>
    </location>
</feature>
<name>A0A9D1UFQ8_9FIRM</name>
<dbReference type="InterPro" id="IPR024294">
    <property type="entry name" value="DUF3810"/>
</dbReference>
<evidence type="ECO:0000313" key="2">
    <source>
        <dbReference type="EMBL" id="HIW84810.1"/>
    </source>
</evidence>
<gene>
    <name evidence="2" type="ORF">H9873_10915</name>
</gene>
<feature type="transmembrane region" description="Helical" evidence="1">
    <location>
        <begin position="66"/>
        <end position="87"/>
    </location>
</feature>
<reference evidence="2" key="2">
    <citation type="submission" date="2021-04" db="EMBL/GenBank/DDBJ databases">
        <authorList>
            <person name="Gilroy R."/>
        </authorList>
    </citation>
    <scope>NUCLEOTIDE SEQUENCE</scope>
    <source>
        <strain evidence="2">ChiSxjej1B13-11762</strain>
    </source>
</reference>
<comment type="caution">
    <text evidence="2">The sequence shown here is derived from an EMBL/GenBank/DDBJ whole genome shotgun (WGS) entry which is preliminary data.</text>
</comment>
<evidence type="ECO:0000256" key="1">
    <source>
        <dbReference type="SAM" id="Phobius"/>
    </source>
</evidence>
<accession>A0A9D1UFQ8</accession>
<keyword evidence="1" id="KW-1133">Transmembrane helix</keyword>
<sequence length="366" mass="41336">MKDRTAEKKRMKLILSGIFLGGGLFLAAAARAVPGFGQWYCAHIYLVLVNCIGRVAGWVPFSISEVLLYVLLLLLLGTGARLIFLKIRGRLERGAASRWGRSVLLTGTVLFFLYMLNCGVNYYRNSFTEITGIQTDAYTVRELARTCEWLTREVNQYASQVERDEEGLAKIDDQVGDKAAEAMEAAGERYPGLSGYYPNPKGLLNPWLLSVQQLSGIYAPFTIEANYNTAMTDYNLPFTACHELSHLRGFMREEEANFIAFLACRESEEPEFQYSGSLLGWINCMNVLYQADYQTWEEIHDKICPEVKADLAANNEFWAQYDGRVAEVADQVNDNYLKANGQEAGVQSYDRMADLIVVWYLADELE</sequence>
<proteinExistence type="predicted"/>
<dbReference type="Proteomes" id="UP000824263">
    <property type="component" value="Unassembled WGS sequence"/>
</dbReference>
<protein>
    <submittedName>
        <fullName evidence="2">DUF3810 domain-containing protein</fullName>
    </submittedName>
</protein>
<reference evidence="2" key="1">
    <citation type="journal article" date="2021" name="PeerJ">
        <title>Extensive microbial diversity within the chicken gut microbiome revealed by metagenomics and culture.</title>
        <authorList>
            <person name="Gilroy R."/>
            <person name="Ravi A."/>
            <person name="Getino M."/>
            <person name="Pursley I."/>
            <person name="Horton D.L."/>
            <person name="Alikhan N.F."/>
            <person name="Baker D."/>
            <person name="Gharbi K."/>
            <person name="Hall N."/>
            <person name="Watson M."/>
            <person name="Adriaenssens E.M."/>
            <person name="Foster-Nyarko E."/>
            <person name="Jarju S."/>
            <person name="Secka A."/>
            <person name="Antonio M."/>
            <person name="Oren A."/>
            <person name="Chaudhuri R.R."/>
            <person name="La Ragione R."/>
            <person name="Hildebrand F."/>
            <person name="Pallen M.J."/>
        </authorList>
    </citation>
    <scope>NUCLEOTIDE SEQUENCE</scope>
    <source>
        <strain evidence="2">ChiSxjej1B13-11762</strain>
    </source>
</reference>
<dbReference type="Pfam" id="PF12725">
    <property type="entry name" value="DUF3810"/>
    <property type="match status" value="1"/>
</dbReference>
<keyword evidence="1" id="KW-0472">Membrane</keyword>
<evidence type="ECO:0000313" key="3">
    <source>
        <dbReference type="Proteomes" id="UP000824263"/>
    </source>
</evidence>
<keyword evidence="1" id="KW-0812">Transmembrane</keyword>
<dbReference type="EMBL" id="DXGF01000191">
    <property type="protein sequence ID" value="HIW84810.1"/>
    <property type="molecule type" value="Genomic_DNA"/>
</dbReference>